<feature type="region of interest" description="Disordered" evidence="1">
    <location>
        <begin position="1"/>
        <end position="39"/>
    </location>
</feature>
<reference evidence="2" key="1">
    <citation type="submission" date="2021-10" db="EMBL/GenBank/DDBJ databases">
        <title>Tropical sea cucumber genome reveals ecological adaptation and Cuvierian tubules defense mechanism.</title>
        <authorList>
            <person name="Chen T."/>
        </authorList>
    </citation>
    <scope>NUCLEOTIDE SEQUENCE</scope>
    <source>
        <strain evidence="2">Nanhai2018</strain>
        <tissue evidence="2">Muscle</tissue>
    </source>
</reference>
<name>A0A9Q1BD46_HOLLE</name>
<dbReference type="EMBL" id="JAIZAY010000020">
    <property type="protein sequence ID" value="KAJ8022280.1"/>
    <property type="molecule type" value="Genomic_DNA"/>
</dbReference>
<keyword evidence="3" id="KW-1185">Reference proteome</keyword>
<dbReference type="Proteomes" id="UP001152320">
    <property type="component" value="Chromosome 20"/>
</dbReference>
<evidence type="ECO:0000313" key="3">
    <source>
        <dbReference type="Proteomes" id="UP001152320"/>
    </source>
</evidence>
<gene>
    <name evidence="2" type="ORF">HOLleu_37127</name>
</gene>
<dbReference type="AlphaFoldDB" id="A0A9Q1BD46"/>
<proteinExistence type="predicted"/>
<comment type="caution">
    <text evidence="2">The sequence shown here is derived from an EMBL/GenBank/DDBJ whole genome shotgun (WGS) entry which is preliminary data.</text>
</comment>
<protein>
    <submittedName>
        <fullName evidence="2">Uncharacterized protein</fullName>
    </submittedName>
</protein>
<evidence type="ECO:0000313" key="2">
    <source>
        <dbReference type="EMBL" id="KAJ8022280.1"/>
    </source>
</evidence>
<organism evidence="2 3">
    <name type="scientific">Holothuria leucospilota</name>
    <name type="common">Black long sea cucumber</name>
    <name type="synonym">Mertensiothuria leucospilota</name>
    <dbReference type="NCBI Taxonomy" id="206669"/>
    <lineage>
        <taxon>Eukaryota</taxon>
        <taxon>Metazoa</taxon>
        <taxon>Echinodermata</taxon>
        <taxon>Eleutherozoa</taxon>
        <taxon>Echinozoa</taxon>
        <taxon>Holothuroidea</taxon>
        <taxon>Aspidochirotacea</taxon>
        <taxon>Aspidochirotida</taxon>
        <taxon>Holothuriidae</taxon>
        <taxon>Holothuria</taxon>
    </lineage>
</organism>
<sequence>MSASDQQASEIVQLEDVKGTITTQPKSREDIQHQRVKEKKKKEEEDECIDCCFEICCCLCETFCDDCDDSDD</sequence>
<feature type="compositionally biased region" description="Polar residues" evidence="1">
    <location>
        <begin position="1"/>
        <end position="10"/>
    </location>
</feature>
<feature type="compositionally biased region" description="Basic and acidic residues" evidence="1">
    <location>
        <begin position="26"/>
        <end position="35"/>
    </location>
</feature>
<accession>A0A9Q1BD46</accession>
<evidence type="ECO:0000256" key="1">
    <source>
        <dbReference type="SAM" id="MobiDB-lite"/>
    </source>
</evidence>